<dbReference type="Proteomes" id="UP000076962">
    <property type="component" value="Unassembled WGS sequence"/>
</dbReference>
<organism evidence="1 2">
    <name type="scientific">Candidatus Thiomargarita nelsonii</name>
    <dbReference type="NCBI Taxonomy" id="1003181"/>
    <lineage>
        <taxon>Bacteria</taxon>
        <taxon>Pseudomonadati</taxon>
        <taxon>Pseudomonadota</taxon>
        <taxon>Gammaproteobacteria</taxon>
        <taxon>Thiotrichales</taxon>
        <taxon>Thiotrichaceae</taxon>
        <taxon>Thiomargarita</taxon>
    </lineage>
</organism>
<dbReference type="AlphaFoldDB" id="A0A176RWZ2"/>
<reference evidence="1 2" key="1">
    <citation type="submission" date="2016-05" db="EMBL/GenBank/DDBJ databases">
        <title>Single-cell genome of chain-forming Candidatus Thiomargarita nelsonii and comparison to other large sulfur-oxidizing bacteria.</title>
        <authorList>
            <person name="Winkel M."/>
            <person name="Salman V."/>
            <person name="Woyke T."/>
            <person name="Schulz-Vogt H."/>
            <person name="Richter M."/>
            <person name="Flood B."/>
            <person name="Bailey J."/>
            <person name="Amann R."/>
            <person name="Mussmann M."/>
        </authorList>
    </citation>
    <scope>NUCLEOTIDE SEQUENCE [LARGE SCALE GENOMIC DNA]</scope>
    <source>
        <strain evidence="1 2">THI036</strain>
    </source>
</reference>
<name>A0A176RWZ2_9GAMM</name>
<sequence length="80" mass="8423">MSTSTAAKTPPLIHELPPKKSRFSIRITEHPACAASIAAANPAKPLPITITSACSCQYDGGVVRDANKTCVCISLNQPLF</sequence>
<evidence type="ECO:0000313" key="1">
    <source>
        <dbReference type="EMBL" id="OAD20312.1"/>
    </source>
</evidence>
<dbReference type="EMBL" id="LUTY01002477">
    <property type="protein sequence ID" value="OAD20312.1"/>
    <property type="molecule type" value="Genomic_DNA"/>
</dbReference>
<protein>
    <submittedName>
        <fullName evidence="1">Uncharacterized protein</fullName>
    </submittedName>
</protein>
<proteinExistence type="predicted"/>
<keyword evidence="2" id="KW-1185">Reference proteome</keyword>
<evidence type="ECO:0000313" key="2">
    <source>
        <dbReference type="Proteomes" id="UP000076962"/>
    </source>
</evidence>
<gene>
    <name evidence="1" type="ORF">THIOM_003993</name>
</gene>
<accession>A0A176RWZ2</accession>
<comment type="caution">
    <text evidence="1">The sequence shown here is derived from an EMBL/GenBank/DDBJ whole genome shotgun (WGS) entry which is preliminary data.</text>
</comment>